<evidence type="ECO:0000313" key="8">
    <source>
        <dbReference type="EMBL" id="NYG38310.1"/>
    </source>
</evidence>
<keyword evidence="3 5" id="KW-0540">Nuclease</keyword>
<evidence type="ECO:0000259" key="7">
    <source>
        <dbReference type="SMART" id="SM00732"/>
    </source>
</evidence>
<dbReference type="RefSeq" id="WP_343037126.1">
    <property type="nucleotide sequence ID" value="NZ_JACBZX010000001.1"/>
</dbReference>
<dbReference type="NCBIfam" id="TIGR00250">
    <property type="entry name" value="RNAse_H_YqgF"/>
    <property type="match status" value="1"/>
</dbReference>
<protein>
    <recommendedName>
        <fullName evidence="5">Putative pre-16S rRNA nuclease</fullName>
        <ecNumber evidence="5">3.1.-.-</ecNumber>
    </recommendedName>
</protein>
<dbReference type="Proteomes" id="UP000592181">
    <property type="component" value="Unassembled WGS sequence"/>
</dbReference>
<dbReference type="CDD" id="cd16964">
    <property type="entry name" value="YqgF"/>
    <property type="match status" value="1"/>
</dbReference>
<feature type="domain" description="YqgF/RNase H-like" evidence="7">
    <location>
        <begin position="2"/>
        <end position="98"/>
    </location>
</feature>
<feature type="region of interest" description="Disordered" evidence="6">
    <location>
        <begin position="131"/>
        <end position="157"/>
    </location>
</feature>
<dbReference type="GO" id="GO:0016788">
    <property type="term" value="F:hydrolase activity, acting on ester bonds"/>
    <property type="evidence" value="ECO:0007669"/>
    <property type="project" value="UniProtKB-UniRule"/>
</dbReference>
<evidence type="ECO:0000256" key="1">
    <source>
        <dbReference type="ARBA" id="ARBA00022490"/>
    </source>
</evidence>
<dbReference type="SUPFAM" id="SSF53098">
    <property type="entry name" value="Ribonuclease H-like"/>
    <property type="match status" value="1"/>
</dbReference>
<comment type="function">
    <text evidence="5">Could be a nuclease involved in processing of the 5'-end of pre-16S rRNA.</text>
</comment>
<comment type="similarity">
    <text evidence="5">Belongs to the YqgF HJR family.</text>
</comment>
<gene>
    <name evidence="8" type="ORF">BJY28_002779</name>
</gene>
<dbReference type="Gene3D" id="3.30.420.140">
    <property type="entry name" value="YqgF/RNase H-like domain"/>
    <property type="match status" value="1"/>
</dbReference>
<dbReference type="SMART" id="SM00732">
    <property type="entry name" value="YqgFc"/>
    <property type="match status" value="1"/>
</dbReference>
<comment type="caution">
    <text evidence="8">The sequence shown here is derived from an EMBL/GenBank/DDBJ whole genome shotgun (WGS) entry which is preliminary data.</text>
</comment>
<evidence type="ECO:0000256" key="4">
    <source>
        <dbReference type="ARBA" id="ARBA00022801"/>
    </source>
</evidence>
<sequence>MDVGDVRVGLASCDPDGVLATPVRTVARDVEHGGDLDEVAVLAQEHRALEVVVGLPLSLDGGEGPAAAKVRAWARELAGRMPDTPVRLVDERLSTVDAHRGLRESGVAGRRQRAVVDQAAAVLILQAALDTERSAGAPPGEQIGRRKARKPRTKGGA</sequence>
<evidence type="ECO:0000256" key="5">
    <source>
        <dbReference type="HAMAP-Rule" id="MF_00651"/>
    </source>
</evidence>
<evidence type="ECO:0000256" key="3">
    <source>
        <dbReference type="ARBA" id="ARBA00022722"/>
    </source>
</evidence>
<dbReference type="PANTHER" id="PTHR33317">
    <property type="entry name" value="POLYNUCLEOTIDYL TRANSFERASE, RIBONUCLEASE H-LIKE SUPERFAMILY PROTEIN"/>
    <property type="match status" value="1"/>
</dbReference>
<proteinExistence type="inferred from homology"/>
<dbReference type="GO" id="GO:0000967">
    <property type="term" value="P:rRNA 5'-end processing"/>
    <property type="evidence" value="ECO:0007669"/>
    <property type="project" value="UniProtKB-UniRule"/>
</dbReference>
<evidence type="ECO:0000313" key="9">
    <source>
        <dbReference type="Proteomes" id="UP000592181"/>
    </source>
</evidence>
<keyword evidence="1 5" id="KW-0963">Cytoplasm</keyword>
<dbReference type="GO" id="GO:0004518">
    <property type="term" value="F:nuclease activity"/>
    <property type="evidence" value="ECO:0007669"/>
    <property type="project" value="UniProtKB-KW"/>
</dbReference>
<keyword evidence="4 5" id="KW-0378">Hydrolase</keyword>
<dbReference type="Pfam" id="PF03652">
    <property type="entry name" value="RuvX"/>
    <property type="match status" value="1"/>
</dbReference>
<feature type="compositionally biased region" description="Basic residues" evidence="6">
    <location>
        <begin position="145"/>
        <end position="157"/>
    </location>
</feature>
<evidence type="ECO:0000256" key="6">
    <source>
        <dbReference type="SAM" id="MobiDB-lite"/>
    </source>
</evidence>
<keyword evidence="9" id="KW-1185">Reference proteome</keyword>
<organism evidence="8 9">
    <name type="scientific">Janibacter alkaliphilus</name>
    <dbReference type="NCBI Taxonomy" id="1069963"/>
    <lineage>
        <taxon>Bacteria</taxon>
        <taxon>Bacillati</taxon>
        <taxon>Actinomycetota</taxon>
        <taxon>Actinomycetes</taxon>
        <taxon>Micrococcales</taxon>
        <taxon>Intrasporangiaceae</taxon>
        <taxon>Janibacter</taxon>
    </lineage>
</organism>
<dbReference type="InterPro" id="IPR037027">
    <property type="entry name" value="YqgF/RNaseH-like_dom_sf"/>
</dbReference>
<dbReference type="HAMAP" id="MF_00651">
    <property type="entry name" value="Nuclease_YqgF"/>
    <property type="match status" value="1"/>
</dbReference>
<dbReference type="EC" id="3.1.-.-" evidence="5"/>
<dbReference type="EMBL" id="JACBZX010000001">
    <property type="protein sequence ID" value="NYG38310.1"/>
    <property type="molecule type" value="Genomic_DNA"/>
</dbReference>
<reference evidence="8 9" key="1">
    <citation type="submission" date="2020-07" db="EMBL/GenBank/DDBJ databases">
        <title>Sequencing the genomes of 1000 actinobacteria strains.</title>
        <authorList>
            <person name="Klenk H.-P."/>
        </authorList>
    </citation>
    <scope>NUCLEOTIDE SEQUENCE [LARGE SCALE GENOMIC DNA]</scope>
    <source>
        <strain evidence="8 9">DSM 24723</strain>
    </source>
</reference>
<dbReference type="InterPro" id="IPR006641">
    <property type="entry name" value="YqgF/RNaseH-like_dom"/>
</dbReference>
<dbReference type="InterPro" id="IPR012337">
    <property type="entry name" value="RNaseH-like_sf"/>
</dbReference>
<dbReference type="GO" id="GO:0005829">
    <property type="term" value="C:cytosol"/>
    <property type="evidence" value="ECO:0007669"/>
    <property type="project" value="TreeGrafter"/>
</dbReference>
<name>A0A852X9X9_9MICO</name>
<comment type="subcellular location">
    <subcellularLocation>
        <location evidence="5">Cytoplasm</location>
    </subcellularLocation>
</comment>
<dbReference type="InterPro" id="IPR005227">
    <property type="entry name" value="YqgF"/>
</dbReference>
<evidence type="ECO:0000256" key="2">
    <source>
        <dbReference type="ARBA" id="ARBA00022517"/>
    </source>
</evidence>
<dbReference type="PANTHER" id="PTHR33317:SF4">
    <property type="entry name" value="POLYNUCLEOTIDYL TRANSFERASE, RIBONUCLEASE H-LIKE SUPERFAMILY PROTEIN"/>
    <property type="match status" value="1"/>
</dbReference>
<dbReference type="AlphaFoldDB" id="A0A852X9X9"/>
<keyword evidence="2 5" id="KW-0690">Ribosome biogenesis</keyword>
<accession>A0A852X9X9</accession>